<protein>
    <submittedName>
        <fullName evidence="2">Uncharacterized protein</fullName>
    </submittedName>
</protein>
<dbReference type="Proteomes" id="UP001341281">
    <property type="component" value="Chromosome 09"/>
</dbReference>
<evidence type="ECO:0000256" key="1">
    <source>
        <dbReference type="SAM" id="MobiDB-lite"/>
    </source>
</evidence>
<sequence>MAAPSSFSHEETDGGKPLGRPSPAHGAPSPPSTSPNSKMQNGLRTTRVATEEVALMIPDDIQGCSPTTQRVLPSSLVISPSHHHLFALRINVCEQQQEYLCGRQF</sequence>
<feature type="compositionally biased region" description="Polar residues" evidence="1">
    <location>
        <begin position="36"/>
        <end position="46"/>
    </location>
</feature>
<evidence type="ECO:0000313" key="3">
    <source>
        <dbReference type="Proteomes" id="UP001341281"/>
    </source>
</evidence>
<evidence type="ECO:0000313" key="2">
    <source>
        <dbReference type="EMBL" id="WVZ93788.1"/>
    </source>
</evidence>
<proteinExistence type="predicted"/>
<name>A0AAQ3ULX4_PASNO</name>
<dbReference type="AlphaFoldDB" id="A0AAQ3ULX4"/>
<reference evidence="2 3" key="1">
    <citation type="submission" date="2024-02" db="EMBL/GenBank/DDBJ databases">
        <title>High-quality chromosome-scale genome assembly of Pensacola bahiagrass (Paspalum notatum Flugge var. saurae).</title>
        <authorList>
            <person name="Vega J.M."/>
            <person name="Podio M."/>
            <person name="Orjuela J."/>
            <person name="Siena L.A."/>
            <person name="Pessino S.C."/>
            <person name="Combes M.C."/>
            <person name="Mariac C."/>
            <person name="Albertini E."/>
            <person name="Pupilli F."/>
            <person name="Ortiz J.P.A."/>
            <person name="Leblanc O."/>
        </authorList>
    </citation>
    <scope>NUCLEOTIDE SEQUENCE [LARGE SCALE GENOMIC DNA]</scope>
    <source>
        <strain evidence="2">R1</strain>
        <tissue evidence="2">Leaf</tissue>
    </source>
</reference>
<accession>A0AAQ3ULX4</accession>
<organism evidence="2 3">
    <name type="scientific">Paspalum notatum var. saurae</name>
    <dbReference type="NCBI Taxonomy" id="547442"/>
    <lineage>
        <taxon>Eukaryota</taxon>
        <taxon>Viridiplantae</taxon>
        <taxon>Streptophyta</taxon>
        <taxon>Embryophyta</taxon>
        <taxon>Tracheophyta</taxon>
        <taxon>Spermatophyta</taxon>
        <taxon>Magnoliopsida</taxon>
        <taxon>Liliopsida</taxon>
        <taxon>Poales</taxon>
        <taxon>Poaceae</taxon>
        <taxon>PACMAD clade</taxon>
        <taxon>Panicoideae</taxon>
        <taxon>Andropogonodae</taxon>
        <taxon>Paspaleae</taxon>
        <taxon>Paspalinae</taxon>
        <taxon>Paspalum</taxon>
    </lineage>
</organism>
<gene>
    <name evidence="2" type="ORF">U9M48_039743</name>
</gene>
<keyword evidence="3" id="KW-1185">Reference proteome</keyword>
<feature type="region of interest" description="Disordered" evidence="1">
    <location>
        <begin position="1"/>
        <end position="46"/>
    </location>
</feature>
<dbReference type="EMBL" id="CP144753">
    <property type="protein sequence ID" value="WVZ93788.1"/>
    <property type="molecule type" value="Genomic_DNA"/>
</dbReference>